<dbReference type="Pfam" id="PF08241">
    <property type="entry name" value="Methyltransf_11"/>
    <property type="match status" value="1"/>
</dbReference>
<organism evidence="2 3">
    <name type="scientific">Paenibacillus chartarius</name>
    <dbReference type="NCBI Taxonomy" id="747481"/>
    <lineage>
        <taxon>Bacteria</taxon>
        <taxon>Bacillati</taxon>
        <taxon>Bacillota</taxon>
        <taxon>Bacilli</taxon>
        <taxon>Bacillales</taxon>
        <taxon>Paenibacillaceae</taxon>
        <taxon>Paenibacillus</taxon>
    </lineage>
</organism>
<evidence type="ECO:0000313" key="3">
    <source>
        <dbReference type="Proteomes" id="UP001589776"/>
    </source>
</evidence>
<protein>
    <submittedName>
        <fullName evidence="2">Class I SAM-dependent methyltransferase</fullName>
    </submittedName>
</protein>
<dbReference type="GO" id="GO:0032259">
    <property type="term" value="P:methylation"/>
    <property type="evidence" value="ECO:0007669"/>
    <property type="project" value="UniProtKB-KW"/>
</dbReference>
<dbReference type="Gene3D" id="3.40.50.150">
    <property type="entry name" value="Vaccinia Virus protein VP39"/>
    <property type="match status" value="1"/>
</dbReference>
<dbReference type="RefSeq" id="WP_377468634.1">
    <property type="nucleotide sequence ID" value="NZ_JBHLWN010000021.1"/>
</dbReference>
<dbReference type="SUPFAM" id="SSF53335">
    <property type="entry name" value="S-adenosyl-L-methionine-dependent methyltransferases"/>
    <property type="match status" value="1"/>
</dbReference>
<keyword evidence="2" id="KW-0489">Methyltransferase</keyword>
<dbReference type="InterPro" id="IPR029063">
    <property type="entry name" value="SAM-dependent_MTases_sf"/>
</dbReference>
<gene>
    <name evidence="2" type="ORF">ACFFK0_04140</name>
</gene>
<dbReference type="PANTHER" id="PTHR43861:SF1">
    <property type="entry name" value="TRANS-ACONITATE 2-METHYLTRANSFERASE"/>
    <property type="match status" value="1"/>
</dbReference>
<dbReference type="PANTHER" id="PTHR43861">
    <property type="entry name" value="TRANS-ACONITATE 2-METHYLTRANSFERASE-RELATED"/>
    <property type="match status" value="1"/>
</dbReference>
<dbReference type="InterPro" id="IPR013216">
    <property type="entry name" value="Methyltransf_11"/>
</dbReference>
<dbReference type="GO" id="GO:0008168">
    <property type="term" value="F:methyltransferase activity"/>
    <property type="evidence" value="ECO:0007669"/>
    <property type="project" value="UniProtKB-KW"/>
</dbReference>
<comment type="caution">
    <text evidence="2">The sequence shown here is derived from an EMBL/GenBank/DDBJ whole genome shotgun (WGS) entry which is preliminary data.</text>
</comment>
<evidence type="ECO:0000259" key="1">
    <source>
        <dbReference type="Pfam" id="PF08241"/>
    </source>
</evidence>
<proteinExistence type="predicted"/>
<keyword evidence="3" id="KW-1185">Reference proteome</keyword>
<sequence length="259" mass="28711">MHNKSTEADGSKRDAAAKMGAELLALLQPRPGERILDIGCGNGDLTAEIAAAGAIPTGIDFSEELVRRAKQRHPGLHVLAEDACRFRTDVRFDAVFSHAALHWIRDAEAVARTIWLALREGGRFVAEFAGSGNVAVLTGAMKEVLEEHGFAWPGRNPWYHPTVGEYAGLLERFGFRVTFAQHFDKPAPLRGDKGIPDWLGSFAEYFFMDVAAADRTSMYRTIEAKVKPYLYREGQWMLDTSRLRIVAVKESEGKVDCTS</sequence>
<accession>A0ABV6DG72</accession>
<dbReference type="Proteomes" id="UP001589776">
    <property type="component" value="Unassembled WGS sequence"/>
</dbReference>
<dbReference type="CDD" id="cd02440">
    <property type="entry name" value="AdoMet_MTases"/>
    <property type="match status" value="1"/>
</dbReference>
<dbReference type="EMBL" id="JBHLWN010000021">
    <property type="protein sequence ID" value="MFC0211649.1"/>
    <property type="molecule type" value="Genomic_DNA"/>
</dbReference>
<evidence type="ECO:0000313" key="2">
    <source>
        <dbReference type="EMBL" id="MFC0211649.1"/>
    </source>
</evidence>
<reference evidence="2 3" key="1">
    <citation type="submission" date="2024-09" db="EMBL/GenBank/DDBJ databases">
        <authorList>
            <person name="Sun Q."/>
            <person name="Mori K."/>
        </authorList>
    </citation>
    <scope>NUCLEOTIDE SEQUENCE [LARGE SCALE GENOMIC DNA]</scope>
    <source>
        <strain evidence="2 3">CCM 7759</strain>
    </source>
</reference>
<feature type="domain" description="Methyltransferase type 11" evidence="1">
    <location>
        <begin position="36"/>
        <end position="125"/>
    </location>
</feature>
<keyword evidence="2" id="KW-0808">Transferase</keyword>
<name>A0ABV6DG72_9BACL</name>